<name>A0A6C0LLI4_9ZZZZ</name>
<dbReference type="AlphaFoldDB" id="A0A6C0LLI4"/>
<dbReference type="CDD" id="cd00085">
    <property type="entry name" value="HNHc"/>
    <property type="match status" value="1"/>
</dbReference>
<dbReference type="Pfam" id="PF01844">
    <property type="entry name" value="HNH"/>
    <property type="match status" value="1"/>
</dbReference>
<dbReference type="GO" id="GO:0008270">
    <property type="term" value="F:zinc ion binding"/>
    <property type="evidence" value="ECO:0007669"/>
    <property type="project" value="InterPro"/>
</dbReference>
<dbReference type="EMBL" id="MN740510">
    <property type="protein sequence ID" value="QHU30561.1"/>
    <property type="molecule type" value="Genomic_DNA"/>
</dbReference>
<dbReference type="InterPro" id="IPR002711">
    <property type="entry name" value="HNH"/>
</dbReference>
<dbReference type="Gene3D" id="1.10.30.50">
    <property type="match status" value="1"/>
</dbReference>
<sequence>MPSRKSIPKPLKQQVWDKYIGKKKGVAKCTCCNHNEIRQDSFHAGHIVSVKNGGDTTLDNLKPICQTCNSSMKTKNMDDFIDNTFKGSKESTSTIKTKSVPKSSPEIKMRKFVKGKNDDEINKWMIDNKTQMVGYPVGWTACPCGKALGNATMEIERRLKDENKLCKSLSIQAKLNLLQRELIKEHLIHYFQ</sequence>
<feature type="domain" description="HNH" evidence="1">
    <location>
        <begin position="29"/>
        <end position="71"/>
    </location>
</feature>
<organism evidence="2">
    <name type="scientific">viral metagenome</name>
    <dbReference type="NCBI Taxonomy" id="1070528"/>
    <lineage>
        <taxon>unclassified sequences</taxon>
        <taxon>metagenomes</taxon>
        <taxon>organismal metagenomes</taxon>
    </lineage>
</organism>
<evidence type="ECO:0000259" key="1">
    <source>
        <dbReference type="Pfam" id="PF01844"/>
    </source>
</evidence>
<protein>
    <recommendedName>
        <fullName evidence="1">HNH domain-containing protein</fullName>
    </recommendedName>
</protein>
<dbReference type="GO" id="GO:0003676">
    <property type="term" value="F:nucleic acid binding"/>
    <property type="evidence" value="ECO:0007669"/>
    <property type="project" value="InterPro"/>
</dbReference>
<accession>A0A6C0LLI4</accession>
<proteinExistence type="predicted"/>
<dbReference type="InterPro" id="IPR003615">
    <property type="entry name" value="HNH_nuc"/>
</dbReference>
<evidence type="ECO:0000313" key="2">
    <source>
        <dbReference type="EMBL" id="QHU30561.1"/>
    </source>
</evidence>
<dbReference type="GO" id="GO:0004519">
    <property type="term" value="F:endonuclease activity"/>
    <property type="evidence" value="ECO:0007669"/>
    <property type="project" value="InterPro"/>
</dbReference>
<reference evidence="2" key="1">
    <citation type="journal article" date="2020" name="Nature">
        <title>Giant virus diversity and host interactions through global metagenomics.</title>
        <authorList>
            <person name="Schulz F."/>
            <person name="Roux S."/>
            <person name="Paez-Espino D."/>
            <person name="Jungbluth S."/>
            <person name="Walsh D.A."/>
            <person name="Denef V.J."/>
            <person name="McMahon K.D."/>
            <person name="Konstantinidis K.T."/>
            <person name="Eloe-Fadrosh E.A."/>
            <person name="Kyrpides N.C."/>
            <person name="Woyke T."/>
        </authorList>
    </citation>
    <scope>NUCLEOTIDE SEQUENCE</scope>
    <source>
        <strain evidence="2">GVMAG-M-3300027833-19</strain>
    </source>
</reference>